<dbReference type="OrthoDB" id="5865767at2759"/>
<evidence type="ECO:0000313" key="2">
    <source>
        <dbReference type="EMBL" id="KAH6874681.1"/>
    </source>
</evidence>
<reference evidence="2 3" key="1">
    <citation type="journal article" date="2021" name="Nat. Commun.">
        <title>Genetic determinants of endophytism in the Arabidopsis root mycobiome.</title>
        <authorList>
            <person name="Mesny F."/>
            <person name="Miyauchi S."/>
            <person name="Thiergart T."/>
            <person name="Pickel B."/>
            <person name="Atanasova L."/>
            <person name="Karlsson M."/>
            <person name="Huettel B."/>
            <person name="Barry K.W."/>
            <person name="Haridas S."/>
            <person name="Chen C."/>
            <person name="Bauer D."/>
            <person name="Andreopoulos W."/>
            <person name="Pangilinan J."/>
            <person name="LaButti K."/>
            <person name="Riley R."/>
            <person name="Lipzen A."/>
            <person name="Clum A."/>
            <person name="Drula E."/>
            <person name="Henrissat B."/>
            <person name="Kohler A."/>
            <person name="Grigoriev I.V."/>
            <person name="Martin F.M."/>
            <person name="Hacquard S."/>
        </authorList>
    </citation>
    <scope>NUCLEOTIDE SEQUENCE [LARGE SCALE GENOMIC DNA]</scope>
    <source>
        <strain evidence="2 3">MPI-CAGE-CH-0241</strain>
    </source>
</reference>
<evidence type="ECO:0008006" key="4">
    <source>
        <dbReference type="Google" id="ProtNLM"/>
    </source>
</evidence>
<feature type="non-terminal residue" evidence="2">
    <location>
        <position position="452"/>
    </location>
</feature>
<dbReference type="AlphaFoldDB" id="A0A9P8VTC4"/>
<dbReference type="PANTHER" id="PTHR46082">
    <property type="entry name" value="ATP/GTP-BINDING PROTEIN-RELATED"/>
    <property type="match status" value="1"/>
</dbReference>
<feature type="region of interest" description="Disordered" evidence="1">
    <location>
        <begin position="171"/>
        <end position="199"/>
    </location>
</feature>
<evidence type="ECO:0000256" key="1">
    <source>
        <dbReference type="SAM" id="MobiDB-lite"/>
    </source>
</evidence>
<sequence>MPPLGLHPAMAYLDWSLARPASSSLGVPYTNTFFLNGLNAAPITLHQIRDQPRTHLGLVKIVSGVRGVLLGELLRGSTFLGSSPGQDDCELLTAILNDPNGLIPGECGSMVIDHETNEIYGHVVGCNTSGHALIVPLSHVFSQVKYSFGATHAGLTPATVDMVLEQDSIGKAASKGPSDQTSIASSDSGFAIHDSPVGVPKRERPDIAEKLFGKTPKKGPDLGVRDRLSQMCDSAITAYEQGKYDDAESMQRRVMELQEDALGSEHPDTLESMNNLVVILDRQGRYGEAELIERRVINIQEKILGSEHPYTLSSMNNLAVVLDRQGRYGEAEAMHRQTLELRQKVLGHEHPDTLMNMNNLAPVLVSQCKHAEAEQLLRQTIRLQRRARGTDHPDTLTSRSNLAMTLQSQGKRDEAESLIREVLSARANALGREHPDTVTSINNLGVLLSEQG</sequence>
<dbReference type="Pfam" id="PF13374">
    <property type="entry name" value="TPR_10"/>
    <property type="match status" value="1"/>
</dbReference>
<keyword evidence="3" id="KW-1185">Reference proteome</keyword>
<dbReference type="SUPFAM" id="SSF48452">
    <property type="entry name" value="TPR-like"/>
    <property type="match status" value="2"/>
</dbReference>
<feature type="compositionally biased region" description="Polar residues" evidence="1">
    <location>
        <begin position="177"/>
        <end position="188"/>
    </location>
</feature>
<protein>
    <recommendedName>
        <fullName evidence="4">Kinesin light chain</fullName>
    </recommendedName>
</protein>
<comment type="caution">
    <text evidence="2">The sequence shown here is derived from an EMBL/GenBank/DDBJ whole genome shotgun (WGS) entry which is preliminary data.</text>
</comment>
<proteinExistence type="predicted"/>
<dbReference type="PRINTS" id="PR00381">
    <property type="entry name" value="KINESINLIGHT"/>
</dbReference>
<dbReference type="Proteomes" id="UP000777438">
    <property type="component" value="Unassembled WGS sequence"/>
</dbReference>
<organism evidence="2 3">
    <name type="scientific">Thelonectria olida</name>
    <dbReference type="NCBI Taxonomy" id="1576542"/>
    <lineage>
        <taxon>Eukaryota</taxon>
        <taxon>Fungi</taxon>
        <taxon>Dikarya</taxon>
        <taxon>Ascomycota</taxon>
        <taxon>Pezizomycotina</taxon>
        <taxon>Sordariomycetes</taxon>
        <taxon>Hypocreomycetidae</taxon>
        <taxon>Hypocreales</taxon>
        <taxon>Nectriaceae</taxon>
        <taxon>Thelonectria</taxon>
    </lineage>
</organism>
<dbReference type="Pfam" id="PF13424">
    <property type="entry name" value="TPR_12"/>
    <property type="match status" value="2"/>
</dbReference>
<dbReference type="InterPro" id="IPR011990">
    <property type="entry name" value="TPR-like_helical_dom_sf"/>
</dbReference>
<dbReference type="EMBL" id="JAGPYM010000037">
    <property type="protein sequence ID" value="KAH6874681.1"/>
    <property type="molecule type" value="Genomic_DNA"/>
</dbReference>
<evidence type="ECO:0000313" key="3">
    <source>
        <dbReference type="Proteomes" id="UP000777438"/>
    </source>
</evidence>
<accession>A0A9P8VTC4</accession>
<dbReference type="PANTHER" id="PTHR46082:SF6">
    <property type="entry name" value="AAA+ ATPASE DOMAIN-CONTAINING PROTEIN-RELATED"/>
    <property type="match status" value="1"/>
</dbReference>
<dbReference type="Gene3D" id="1.25.40.10">
    <property type="entry name" value="Tetratricopeptide repeat domain"/>
    <property type="match status" value="1"/>
</dbReference>
<gene>
    <name evidence="2" type="ORF">B0T10DRAFT_610521</name>
</gene>
<dbReference type="InterPro" id="IPR053137">
    <property type="entry name" value="NLR-like"/>
</dbReference>
<name>A0A9P8VTC4_9HYPO</name>
<dbReference type="InterPro" id="IPR019734">
    <property type="entry name" value="TPR_rpt"/>
</dbReference>
<dbReference type="SMART" id="SM00028">
    <property type="entry name" value="TPR"/>
    <property type="match status" value="3"/>
</dbReference>